<dbReference type="AlphaFoldDB" id="A0A164TFS3"/>
<feature type="domain" description="Protein kinase" evidence="15">
    <location>
        <begin position="300"/>
        <end position="589"/>
    </location>
</feature>
<keyword evidence="4 13" id="KW-0812">Transmembrane</keyword>
<dbReference type="GO" id="GO:0004674">
    <property type="term" value="F:protein serine/threonine kinase activity"/>
    <property type="evidence" value="ECO:0007669"/>
    <property type="project" value="UniProtKB-KW"/>
</dbReference>
<dbReference type="InterPro" id="IPR011009">
    <property type="entry name" value="Kinase-like_dom_sf"/>
</dbReference>
<comment type="subcellular location">
    <subcellularLocation>
        <location evidence="1">Membrane</location>
        <topology evidence="1">Single-pass type I membrane protein</topology>
    </subcellularLocation>
</comment>
<keyword evidence="10 13" id="KW-0472">Membrane</keyword>
<evidence type="ECO:0000256" key="5">
    <source>
        <dbReference type="ARBA" id="ARBA00022729"/>
    </source>
</evidence>
<feature type="signal peptide" evidence="14">
    <location>
        <begin position="1"/>
        <end position="25"/>
    </location>
</feature>
<dbReference type="GO" id="GO:0030247">
    <property type="term" value="F:polysaccharide binding"/>
    <property type="evidence" value="ECO:0007669"/>
    <property type="project" value="InterPro"/>
</dbReference>
<dbReference type="Pfam" id="PF00069">
    <property type="entry name" value="Pkinase"/>
    <property type="match status" value="1"/>
</dbReference>
<feature type="transmembrane region" description="Helical" evidence="13">
    <location>
        <begin position="232"/>
        <end position="253"/>
    </location>
</feature>
<keyword evidence="5 14" id="KW-0732">Signal</keyword>
<protein>
    <recommendedName>
        <fullName evidence="15">Protein kinase domain-containing protein</fullName>
    </recommendedName>
</protein>
<evidence type="ECO:0000256" key="14">
    <source>
        <dbReference type="SAM" id="SignalP"/>
    </source>
</evidence>
<evidence type="ECO:0000256" key="8">
    <source>
        <dbReference type="ARBA" id="ARBA00022840"/>
    </source>
</evidence>
<evidence type="ECO:0000256" key="13">
    <source>
        <dbReference type="SAM" id="Phobius"/>
    </source>
</evidence>
<comment type="caution">
    <text evidence="16">The sequence shown here is derived from an EMBL/GenBank/DDBJ whole genome shotgun (WGS) entry which is preliminary data.</text>
</comment>
<evidence type="ECO:0000256" key="7">
    <source>
        <dbReference type="ARBA" id="ARBA00022777"/>
    </source>
</evidence>
<dbReference type="PROSITE" id="PS00108">
    <property type="entry name" value="PROTEIN_KINASE_ST"/>
    <property type="match status" value="1"/>
</dbReference>
<dbReference type="SUPFAM" id="SSF56112">
    <property type="entry name" value="Protein kinase-like (PK-like)"/>
    <property type="match status" value="1"/>
</dbReference>
<keyword evidence="8 12" id="KW-0067">ATP-binding</keyword>
<evidence type="ECO:0000313" key="16">
    <source>
        <dbReference type="EMBL" id="KZM87464.1"/>
    </source>
</evidence>
<evidence type="ECO:0000256" key="3">
    <source>
        <dbReference type="ARBA" id="ARBA00022679"/>
    </source>
</evidence>
<feature type="binding site" evidence="12">
    <location>
        <position position="328"/>
    </location>
    <ligand>
        <name>ATP</name>
        <dbReference type="ChEBI" id="CHEBI:30616"/>
    </ligand>
</feature>
<gene>
    <name evidence="16" type="ORF">DCAR_024598</name>
</gene>
<evidence type="ECO:0000259" key="15">
    <source>
        <dbReference type="PROSITE" id="PS50011"/>
    </source>
</evidence>
<evidence type="ECO:0000256" key="9">
    <source>
        <dbReference type="ARBA" id="ARBA00022989"/>
    </source>
</evidence>
<sequence>MKLLILHLCATINICLLCFPYKSFCADNKFKECKKARYCGNQTIRFPFYTDDIPQYCGFPGFELTCINKDVLLLNLFDDQYKITQVFYANNSFRVSNVLSLRSGFCSLSKIRNLELPGGDERFELHSSSTLILFSNCTSQSGDRFSKNKVGCDLKKDGADWVLAMKTDDPDVDFAYEACESVVLAPVHDYGEDGDTDYLNLIRNGFDLKWTVTGCRECKDSASSKGKLGVKVGLAGALAAGVLISAVLLFFFWSKCSSCRYLISSKSVRKDREKVEAFLKLQGNNAPKRFRYRDIKKMTQSFKSKLGQGGYGGVYKGKLPDERAVAVKILNTSKSDGEEFLNEVASISRTSHVNIVSLLGFCFEGPKRALVYEFMPNGSLEKFQSDGKSSAAQQLRWQTLNEIALGIARGLEYLHRGCSTRILHFDIKPHNILLDEKFCPKISDFGLAKLCLGEESIISMQDMRGTPGYIAPEIFSRNFGGVSHKSDVYSYGMMILEMIGAKNNINEEVDNCSSKYFPDWIYDRLELNADQIELADISDEVEEESTRKMLIVGLWCIQTHPSDRPSIKRVLEMLEGNVKSLRIPTRPLLKSTEEPLETFSTT</sequence>
<dbReference type="STRING" id="79200.A0A164TFS3"/>
<evidence type="ECO:0000256" key="11">
    <source>
        <dbReference type="ARBA" id="ARBA00023180"/>
    </source>
</evidence>
<dbReference type="Gramene" id="KZM87464">
    <property type="protein sequence ID" value="KZM87464"/>
    <property type="gene ID" value="DCAR_024598"/>
</dbReference>
<evidence type="ECO:0000256" key="12">
    <source>
        <dbReference type="PROSITE-ProRule" id="PRU10141"/>
    </source>
</evidence>
<dbReference type="InterPro" id="IPR000719">
    <property type="entry name" value="Prot_kinase_dom"/>
</dbReference>
<dbReference type="GO" id="GO:0016020">
    <property type="term" value="C:membrane"/>
    <property type="evidence" value="ECO:0007669"/>
    <property type="project" value="UniProtKB-SubCell"/>
</dbReference>
<reference evidence="16" key="1">
    <citation type="journal article" date="2016" name="Nat. Genet.">
        <title>A high-quality carrot genome assembly provides new insights into carotenoid accumulation and asterid genome evolution.</title>
        <authorList>
            <person name="Iorizzo M."/>
            <person name="Ellison S."/>
            <person name="Senalik D."/>
            <person name="Zeng P."/>
            <person name="Satapoomin P."/>
            <person name="Huang J."/>
            <person name="Bowman M."/>
            <person name="Iovene M."/>
            <person name="Sanseverino W."/>
            <person name="Cavagnaro P."/>
            <person name="Yildiz M."/>
            <person name="Macko-Podgorni A."/>
            <person name="Moranska E."/>
            <person name="Grzebelus E."/>
            <person name="Grzebelus D."/>
            <person name="Ashrafi H."/>
            <person name="Zheng Z."/>
            <person name="Cheng S."/>
            <person name="Spooner D."/>
            <person name="Van Deynze A."/>
            <person name="Simon P."/>
        </authorList>
    </citation>
    <scope>NUCLEOTIDE SEQUENCE [LARGE SCALE GENOMIC DNA]</scope>
    <source>
        <tissue evidence="16">Leaf</tissue>
    </source>
</reference>
<dbReference type="SMART" id="SM00220">
    <property type="entry name" value="S_TKc"/>
    <property type="match status" value="1"/>
</dbReference>
<dbReference type="InterPro" id="IPR025287">
    <property type="entry name" value="WAK_GUB"/>
</dbReference>
<keyword evidence="6 12" id="KW-0547">Nucleotide-binding</keyword>
<evidence type="ECO:0000256" key="4">
    <source>
        <dbReference type="ARBA" id="ARBA00022692"/>
    </source>
</evidence>
<dbReference type="InterPro" id="IPR008271">
    <property type="entry name" value="Ser/Thr_kinase_AS"/>
</dbReference>
<dbReference type="PROSITE" id="PS00107">
    <property type="entry name" value="PROTEIN_KINASE_ATP"/>
    <property type="match status" value="1"/>
</dbReference>
<dbReference type="EMBL" id="LNRQ01000007">
    <property type="protein sequence ID" value="KZM87464.1"/>
    <property type="molecule type" value="Genomic_DNA"/>
</dbReference>
<name>A0A164TFS3_DAUCS</name>
<evidence type="ECO:0000256" key="6">
    <source>
        <dbReference type="ARBA" id="ARBA00022741"/>
    </source>
</evidence>
<dbReference type="PANTHER" id="PTHR27009">
    <property type="entry name" value="RUST RESISTANCE KINASE LR10-RELATED"/>
    <property type="match status" value="1"/>
</dbReference>
<dbReference type="FunFam" id="3.30.200.20:FF:000178">
    <property type="entry name" value="serine/threonine-protein kinase PBS1-like"/>
    <property type="match status" value="1"/>
</dbReference>
<dbReference type="GO" id="GO:0005524">
    <property type="term" value="F:ATP binding"/>
    <property type="evidence" value="ECO:0007669"/>
    <property type="project" value="UniProtKB-UniRule"/>
</dbReference>
<dbReference type="Gene3D" id="1.10.510.10">
    <property type="entry name" value="Transferase(Phosphotransferase) domain 1"/>
    <property type="match status" value="1"/>
</dbReference>
<dbReference type="OMA" id="CWFRTKI"/>
<dbReference type="InterPro" id="IPR045874">
    <property type="entry name" value="LRK10/LRL21-25-like"/>
</dbReference>
<dbReference type="FunFam" id="1.10.510.10:FF:000590">
    <property type="entry name" value="PR5-like receptor kinase"/>
    <property type="match status" value="1"/>
</dbReference>
<evidence type="ECO:0000256" key="10">
    <source>
        <dbReference type="ARBA" id="ARBA00023136"/>
    </source>
</evidence>
<keyword evidence="11" id="KW-0325">Glycoprotein</keyword>
<feature type="chain" id="PRO_5007853360" description="Protein kinase domain-containing protein" evidence="14">
    <location>
        <begin position="26"/>
        <end position="602"/>
    </location>
</feature>
<dbReference type="InterPro" id="IPR017441">
    <property type="entry name" value="Protein_kinase_ATP_BS"/>
</dbReference>
<proteinExistence type="predicted"/>
<evidence type="ECO:0000256" key="1">
    <source>
        <dbReference type="ARBA" id="ARBA00004479"/>
    </source>
</evidence>
<evidence type="ECO:0000256" key="2">
    <source>
        <dbReference type="ARBA" id="ARBA00022527"/>
    </source>
</evidence>
<keyword evidence="9 13" id="KW-1133">Transmembrane helix</keyword>
<keyword evidence="3" id="KW-0808">Transferase</keyword>
<keyword evidence="2" id="KW-0723">Serine/threonine-protein kinase</keyword>
<dbReference type="Gene3D" id="3.30.200.20">
    <property type="entry name" value="Phosphorylase Kinase, domain 1"/>
    <property type="match status" value="1"/>
</dbReference>
<accession>A0A164TFS3</accession>
<organism evidence="16">
    <name type="scientific">Daucus carota subsp. sativus</name>
    <name type="common">Carrot</name>
    <dbReference type="NCBI Taxonomy" id="79200"/>
    <lineage>
        <taxon>Eukaryota</taxon>
        <taxon>Viridiplantae</taxon>
        <taxon>Streptophyta</taxon>
        <taxon>Embryophyta</taxon>
        <taxon>Tracheophyta</taxon>
        <taxon>Spermatophyta</taxon>
        <taxon>Magnoliopsida</taxon>
        <taxon>eudicotyledons</taxon>
        <taxon>Gunneridae</taxon>
        <taxon>Pentapetalae</taxon>
        <taxon>asterids</taxon>
        <taxon>campanulids</taxon>
        <taxon>Apiales</taxon>
        <taxon>Apiaceae</taxon>
        <taxon>Apioideae</taxon>
        <taxon>Scandiceae</taxon>
        <taxon>Daucinae</taxon>
        <taxon>Daucus</taxon>
        <taxon>Daucus sect. Daucus</taxon>
    </lineage>
</organism>
<keyword evidence="7" id="KW-0418">Kinase</keyword>
<dbReference type="PROSITE" id="PS50011">
    <property type="entry name" value="PROTEIN_KINASE_DOM"/>
    <property type="match status" value="1"/>
</dbReference>
<dbReference type="Pfam" id="PF13947">
    <property type="entry name" value="GUB_WAK_bind"/>
    <property type="match status" value="1"/>
</dbReference>